<evidence type="ECO:0000313" key="2">
    <source>
        <dbReference type="Proteomes" id="UP000735302"/>
    </source>
</evidence>
<comment type="caution">
    <text evidence="1">The sequence shown here is derived from an EMBL/GenBank/DDBJ whole genome shotgun (WGS) entry which is preliminary data.</text>
</comment>
<gene>
    <name evidence="1" type="ORF">PoB_001833000</name>
</gene>
<evidence type="ECO:0000313" key="1">
    <source>
        <dbReference type="EMBL" id="GFN91824.1"/>
    </source>
</evidence>
<accession>A0AAV3ZB87</accession>
<dbReference type="EMBL" id="BLXT01002171">
    <property type="protein sequence ID" value="GFN91824.1"/>
    <property type="molecule type" value="Genomic_DNA"/>
</dbReference>
<sequence>MINVAAGINESYSYRLDDFSSPWALMQYHLFGKGVLNIPHTLEVVSFQSVTPESKEKDWPDLQLHYMSIAGTSDFMRPFGLNEE</sequence>
<feature type="non-terminal residue" evidence="1">
    <location>
        <position position="84"/>
    </location>
</feature>
<keyword evidence="2" id="KW-1185">Reference proteome</keyword>
<dbReference type="AlphaFoldDB" id="A0AAV3ZB87"/>
<reference evidence="1 2" key="1">
    <citation type="journal article" date="2021" name="Elife">
        <title>Chloroplast acquisition without the gene transfer in kleptoplastic sea slugs, Plakobranchus ocellatus.</title>
        <authorList>
            <person name="Maeda T."/>
            <person name="Takahashi S."/>
            <person name="Yoshida T."/>
            <person name="Shimamura S."/>
            <person name="Takaki Y."/>
            <person name="Nagai Y."/>
            <person name="Toyoda A."/>
            <person name="Suzuki Y."/>
            <person name="Arimoto A."/>
            <person name="Ishii H."/>
            <person name="Satoh N."/>
            <person name="Nishiyama T."/>
            <person name="Hasebe M."/>
            <person name="Maruyama T."/>
            <person name="Minagawa J."/>
            <person name="Obokata J."/>
            <person name="Shigenobu S."/>
        </authorList>
    </citation>
    <scope>NUCLEOTIDE SEQUENCE [LARGE SCALE GENOMIC DNA]</scope>
</reference>
<proteinExistence type="predicted"/>
<dbReference type="Proteomes" id="UP000735302">
    <property type="component" value="Unassembled WGS sequence"/>
</dbReference>
<name>A0AAV3ZB87_9GAST</name>
<protein>
    <submittedName>
        <fullName evidence="1">Uncharacterized protein</fullName>
    </submittedName>
</protein>
<organism evidence="1 2">
    <name type="scientific">Plakobranchus ocellatus</name>
    <dbReference type="NCBI Taxonomy" id="259542"/>
    <lineage>
        <taxon>Eukaryota</taxon>
        <taxon>Metazoa</taxon>
        <taxon>Spiralia</taxon>
        <taxon>Lophotrochozoa</taxon>
        <taxon>Mollusca</taxon>
        <taxon>Gastropoda</taxon>
        <taxon>Heterobranchia</taxon>
        <taxon>Euthyneura</taxon>
        <taxon>Panpulmonata</taxon>
        <taxon>Sacoglossa</taxon>
        <taxon>Placobranchoidea</taxon>
        <taxon>Plakobranchidae</taxon>
        <taxon>Plakobranchus</taxon>
    </lineage>
</organism>